<sequence length="409" mass="45181">MTAFCTRQNRRRLLFVWIAVMLFAAAGLFPQTESPVPHVSGPGNLVSPEVWAYMRRAEFCLDEGDSGGALSLVEKARAMHQEETSRMAESLRAAAGLREIRRAGDSISAVRPVLLAREDFAVAEMLDRAVARRPDDLPPDSFSALLAWVEQAAVFPEADVFTGRVYEAEGEYGMALSFYERAWETRQFFDVPEDRITLAYRMADLAGFSGNPGARENYLLLALTGDPVFGTPGNESAALLAMMRTAQEDRTGDGAPSGVAGASGSLSPAFVKFFSLYRNDNPFALKAYRELADFYLESGRLDRAFPAAVLSAVTAFTLLENAVREYEFEYAYVSFSDTLRLAAAHGEITRWASGILLWDSFVQFGAVLFAAGERDFAMSLWMNVSLYCPDRTASEKAAAWINRSVREPY</sequence>
<dbReference type="Proteomes" id="UP000823616">
    <property type="component" value="Unassembled WGS sequence"/>
</dbReference>
<comment type="caution">
    <text evidence="2">The sequence shown here is derived from an EMBL/GenBank/DDBJ whole genome shotgun (WGS) entry which is preliminary data.</text>
</comment>
<proteinExistence type="predicted"/>
<reference evidence="2" key="1">
    <citation type="submission" date="2020-10" db="EMBL/GenBank/DDBJ databases">
        <authorList>
            <person name="Gilroy R."/>
        </authorList>
    </citation>
    <scope>NUCLEOTIDE SEQUENCE</scope>
    <source>
        <strain evidence="2">B3-4054</strain>
    </source>
</reference>
<feature type="transmembrane region" description="Helical" evidence="1">
    <location>
        <begin position="12"/>
        <end position="29"/>
    </location>
</feature>
<evidence type="ECO:0008006" key="4">
    <source>
        <dbReference type="Google" id="ProtNLM"/>
    </source>
</evidence>
<keyword evidence="1" id="KW-0812">Transmembrane</keyword>
<accession>A0A9D9HDW0</accession>
<keyword evidence="1" id="KW-0472">Membrane</keyword>
<dbReference type="InterPro" id="IPR011990">
    <property type="entry name" value="TPR-like_helical_dom_sf"/>
</dbReference>
<gene>
    <name evidence="2" type="ORF">IAA96_05710</name>
</gene>
<dbReference type="SUPFAM" id="SSF48452">
    <property type="entry name" value="TPR-like"/>
    <property type="match status" value="1"/>
</dbReference>
<protein>
    <recommendedName>
        <fullName evidence="4">Tetratricopeptide repeat protein</fullName>
    </recommendedName>
</protein>
<dbReference type="EMBL" id="JADIMS010000105">
    <property type="protein sequence ID" value="MBO8450585.1"/>
    <property type="molecule type" value="Genomic_DNA"/>
</dbReference>
<evidence type="ECO:0000256" key="1">
    <source>
        <dbReference type="SAM" id="Phobius"/>
    </source>
</evidence>
<evidence type="ECO:0000313" key="3">
    <source>
        <dbReference type="Proteomes" id="UP000823616"/>
    </source>
</evidence>
<dbReference type="Gene3D" id="1.25.40.10">
    <property type="entry name" value="Tetratricopeptide repeat domain"/>
    <property type="match status" value="1"/>
</dbReference>
<organism evidence="2 3">
    <name type="scientific">Candidatus Avitreponema avistercoris</name>
    <dbReference type="NCBI Taxonomy" id="2840705"/>
    <lineage>
        <taxon>Bacteria</taxon>
        <taxon>Pseudomonadati</taxon>
        <taxon>Spirochaetota</taxon>
        <taxon>Spirochaetia</taxon>
        <taxon>Spirochaetales</taxon>
        <taxon>Candidatus Avitreponema</taxon>
    </lineage>
</organism>
<dbReference type="AlphaFoldDB" id="A0A9D9HDW0"/>
<name>A0A9D9HDW0_9SPIR</name>
<keyword evidence="1" id="KW-1133">Transmembrane helix</keyword>
<reference evidence="2" key="2">
    <citation type="journal article" date="2021" name="PeerJ">
        <title>Extensive microbial diversity within the chicken gut microbiome revealed by metagenomics and culture.</title>
        <authorList>
            <person name="Gilroy R."/>
            <person name="Ravi A."/>
            <person name="Getino M."/>
            <person name="Pursley I."/>
            <person name="Horton D.L."/>
            <person name="Alikhan N.F."/>
            <person name="Baker D."/>
            <person name="Gharbi K."/>
            <person name="Hall N."/>
            <person name="Watson M."/>
            <person name="Adriaenssens E.M."/>
            <person name="Foster-Nyarko E."/>
            <person name="Jarju S."/>
            <person name="Secka A."/>
            <person name="Antonio M."/>
            <person name="Oren A."/>
            <person name="Chaudhuri R.R."/>
            <person name="La Ragione R."/>
            <person name="Hildebrand F."/>
            <person name="Pallen M.J."/>
        </authorList>
    </citation>
    <scope>NUCLEOTIDE SEQUENCE</scope>
    <source>
        <strain evidence="2">B3-4054</strain>
    </source>
</reference>
<evidence type="ECO:0000313" key="2">
    <source>
        <dbReference type="EMBL" id="MBO8450585.1"/>
    </source>
</evidence>